<protein>
    <recommendedName>
        <fullName evidence="13">G-protein coupled receptors family 1 profile domain-containing protein</fullName>
    </recommendedName>
</protein>
<feature type="compositionally biased region" description="Polar residues" evidence="10">
    <location>
        <begin position="96"/>
        <end position="125"/>
    </location>
</feature>
<evidence type="ECO:0000256" key="6">
    <source>
        <dbReference type="ARBA" id="ARBA00023136"/>
    </source>
</evidence>
<feature type="transmembrane region" description="Helical" evidence="11">
    <location>
        <begin position="34"/>
        <end position="57"/>
    </location>
</feature>
<evidence type="ECO:0000256" key="12">
    <source>
        <dbReference type="SAM" id="SignalP"/>
    </source>
</evidence>
<dbReference type="InterPro" id="IPR017452">
    <property type="entry name" value="GPCR_Rhodpsn_7TM"/>
</dbReference>
<dbReference type="Proteomes" id="UP000663828">
    <property type="component" value="Unassembled WGS sequence"/>
</dbReference>
<evidence type="ECO:0000256" key="8">
    <source>
        <dbReference type="ARBA" id="ARBA00023170"/>
    </source>
</evidence>
<feature type="domain" description="G-protein coupled receptors family 1 profile" evidence="13">
    <location>
        <begin position="1"/>
        <end position="54"/>
    </location>
</feature>
<accession>A0A815AWM4</accession>
<dbReference type="EMBL" id="CAJNOR010002201">
    <property type="protein sequence ID" value="CAF1262224.1"/>
    <property type="molecule type" value="Genomic_DNA"/>
</dbReference>
<dbReference type="PANTHER" id="PTHR24248:SF125">
    <property type="entry name" value="DOPAMINE D2-LIKE RECEPTOR"/>
    <property type="match status" value="1"/>
</dbReference>
<comment type="subcellular location">
    <subcellularLocation>
        <location evidence="1">Cell membrane</location>
        <topology evidence="1">Multi-pass membrane protein</topology>
    </subcellularLocation>
</comment>
<dbReference type="PANTHER" id="PTHR24248">
    <property type="entry name" value="ADRENERGIC RECEPTOR-RELATED G-PROTEIN COUPLED RECEPTOR"/>
    <property type="match status" value="1"/>
</dbReference>
<gene>
    <name evidence="14" type="ORF">XAT740_LOCUS26842</name>
</gene>
<dbReference type="SUPFAM" id="SSF81321">
    <property type="entry name" value="Family A G protein-coupled receptor-like"/>
    <property type="match status" value="1"/>
</dbReference>
<name>A0A815AWM4_ADIRI</name>
<feature type="chain" id="PRO_5032720527" description="G-protein coupled receptors family 1 profile domain-containing protein" evidence="12">
    <location>
        <begin position="23"/>
        <end position="148"/>
    </location>
</feature>
<keyword evidence="12" id="KW-0732">Signal</keyword>
<evidence type="ECO:0000256" key="9">
    <source>
        <dbReference type="ARBA" id="ARBA00023224"/>
    </source>
</evidence>
<evidence type="ECO:0000313" key="14">
    <source>
        <dbReference type="EMBL" id="CAF1262224.1"/>
    </source>
</evidence>
<evidence type="ECO:0000256" key="1">
    <source>
        <dbReference type="ARBA" id="ARBA00004651"/>
    </source>
</evidence>
<keyword evidence="15" id="KW-1185">Reference proteome</keyword>
<evidence type="ECO:0000256" key="7">
    <source>
        <dbReference type="ARBA" id="ARBA00023157"/>
    </source>
</evidence>
<keyword evidence="7" id="KW-1015">Disulfide bond</keyword>
<keyword evidence="3 11" id="KW-0812">Transmembrane</keyword>
<evidence type="ECO:0000256" key="4">
    <source>
        <dbReference type="ARBA" id="ARBA00022989"/>
    </source>
</evidence>
<dbReference type="InterPro" id="IPR000276">
    <property type="entry name" value="GPCR_Rhodpsn"/>
</dbReference>
<dbReference type="AlphaFoldDB" id="A0A815AWM4"/>
<keyword evidence="5" id="KW-0297">G-protein coupled receptor</keyword>
<evidence type="ECO:0000313" key="15">
    <source>
        <dbReference type="Proteomes" id="UP000663828"/>
    </source>
</evidence>
<feature type="region of interest" description="Disordered" evidence="10">
    <location>
        <begin position="86"/>
        <end position="129"/>
    </location>
</feature>
<evidence type="ECO:0000256" key="3">
    <source>
        <dbReference type="ARBA" id="ARBA00022692"/>
    </source>
</evidence>
<evidence type="ECO:0000259" key="13">
    <source>
        <dbReference type="PROSITE" id="PS50262"/>
    </source>
</evidence>
<proteinExistence type="predicted"/>
<comment type="caution">
    <text evidence="14">The sequence shown here is derived from an EMBL/GenBank/DDBJ whole genome shotgun (WGS) entry which is preliminary data.</text>
</comment>
<dbReference type="PROSITE" id="PS50262">
    <property type="entry name" value="G_PROTEIN_RECEP_F1_2"/>
    <property type="match status" value="1"/>
</dbReference>
<evidence type="ECO:0000256" key="5">
    <source>
        <dbReference type="ARBA" id="ARBA00023040"/>
    </source>
</evidence>
<sequence length="148" mass="16916">MIIFCVFVTLWTPFFICTFISAVCEQCRERISSTIWFSITWLGYSSSMANPFIYTIFSDVFRRAFTNIIFCRSNESVFSRQFSTKSSRQKGAPTAAHQTNNHQLSFRRSPNPDYSNPSTPIQLNSPPIPLGESDGTIYINRCASDLLR</sequence>
<organism evidence="14 15">
    <name type="scientific">Adineta ricciae</name>
    <name type="common">Rotifer</name>
    <dbReference type="NCBI Taxonomy" id="249248"/>
    <lineage>
        <taxon>Eukaryota</taxon>
        <taxon>Metazoa</taxon>
        <taxon>Spiralia</taxon>
        <taxon>Gnathifera</taxon>
        <taxon>Rotifera</taxon>
        <taxon>Eurotatoria</taxon>
        <taxon>Bdelloidea</taxon>
        <taxon>Adinetida</taxon>
        <taxon>Adinetidae</taxon>
        <taxon>Adineta</taxon>
    </lineage>
</organism>
<dbReference type="Pfam" id="PF00001">
    <property type="entry name" value="7tm_1"/>
    <property type="match status" value="1"/>
</dbReference>
<feature type="signal peptide" evidence="12">
    <location>
        <begin position="1"/>
        <end position="22"/>
    </location>
</feature>
<evidence type="ECO:0000256" key="2">
    <source>
        <dbReference type="ARBA" id="ARBA00022475"/>
    </source>
</evidence>
<dbReference type="GO" id="GO:0004930">
    <property type="term" value="F:G protein-coupled receptor activity"/>
    <property type="evidence" value="ECO:0007669"/>
    <property type="project" value="UniProtKB-KW"/>
</dbReference>
<evidence type="ECO:0000256" key="10">
    <source>
        <dbReference type="SAM" id="MobiDB-lite"/>
    </source>
</evidence>
<keyword evidence="2" id="KW-1003">Cell membrane</keyword>
<dbReference type="GO" id="GO:0005886">
    <property type="term" value="C:plasma membrane"/>
    <property type="evidence" value="ECO:0007669"/>
    <property type="project" value="UniProtKB-SubCell"/>
</dbReference>
<keyword evidence="9" id="KW-0807">Transducer</keyword>
<dbReference type="Gene3D" id="1.20.1070.10">
    <property type="entry name" value="Rhodopsin 7-helix transmembrane proteins"/>
    <property type="match status" value="1"/>
</dbReference>
<keyword evidence="4 11" id="KW-1133">Transmembrane helix</keyword>
<evidence type="ECO:0000256" key="11">
    <source>
        <dbReference type="SAM" id="Phobius"/>
    </source>
</evidence>
<keyword evidence="8" id="KW-0675">Receptor</keyword>
<keyword evidence="6 11" id="KW-0472">Membrane</keyword>
<reference evidence="14" key="1">
    <citation type="submission" date="2021-02" db="EMBL/GenBank/DDBJ databases">
        <authorList>
            <person name="Nowell W R."/>
        </authorList>
    </citation>
    <scope>NUCLEOTIDE SEQUENCE</scope>
</reference>